<gene>
    <name evidence="2" type="ORF">AOX59_00765</name>
</gene>
<protein>
    <submittedName>
        <fullName evidence="2">Uncharacterized protein</fullName>
    </submittedName>
</protein>
<dbReference type="AlphaFoldDB" id="A0A0U4E9S1"/>
<feature type="transmembrane region" description="Helical" evidence="1">
    <location>
        <begin position="143"/>
        <end position="165"/>
    </location>
</feature>
<dbReference type="EMBL" id="CP013862">
    <property type="protein sequence ID" value="ALX47257.1"/>
    <property type="molecule type" value="Genomic_DNA"/>
</dbReference>
<proteinExistence type="predicted"/>
<evidence type="ECO:0000313" key="3">
    <source>
        <dbReference type="Proteomes" id="UP000050331"/>
    </source>
</evidence>
<evidence type="ECO:0000313" key="2">
    <source>
        <dbReference type="EMBL" id="ALX47257.1"/>
    </source>
</evidence>
<organism evidence="2 3">
    <name type="scientific">Lentibacillus amyloliquefaciens</name>
    <dbReference type="NCBI Taxonomy" id="1472767"/>
    <lineage>
        <taxon>Bacteria</taxon>
        <taxon>Bacillati</taxon>
        <taxon>Bacillota</taxon>
        <taxon>Bacilli</taxon>
        <taxon>Bacillales</taxon>
        <taxon>Bacillaceae</taxon>
        <taxon>Lentibacillus</taxon>
    </lineage>
</organism>
<feature type="transmembrane region" description="Helical" evidence="1">
    <location>
        <begin position="27"/>
        <end position="49"/>
    </location>
</feature>
<name>A0A0U4E9S1_9BACI</name>
<dbReference type="KEGG" id="lao:AOX59_00765"/>
<keyword evidence="3" id="KW-1185">Reference proteome</keyword>
<dbReference type="STRING" id="1472767.AOX59_00765"/>
<dbReference type="NCBIfam" id="NF041644">
    <property type="entry name" value="CBO0543_fam"/>
    <property type="match status" value="1"/>
</dbReference>
<keyword evidence="1" id="KW-0472">Membrane</keyword>
<accession>A0A0U4E9S1</accession>
<keyword evidence="1" id="KW-0812">Transmembrane</keyword>
<feature type="transmembrane region" description="Helical" evidence="1">
    <location>
        <begin position="118"/>
        <end position="137"/>
    </location>
</feature>
<feature type="transmembrane region" description="Helical" evidence="1">
    <location>
        <begin position="61"/>
        <end position="79"/>
    </location>
</feature>
<dbReference type="RefSeq" id="WP_068440438.1">
    <property type="nucleotide sequence ID" value="NZ_CP013862.1"/>
</dbReference>
<feature type="transmembrane region" description="Helical" evidence="1">
    <location>
        <begin position="85"/>
        <end position="106"/>
    </location>
</feature>
<evidence type="ECO:0000256" key="1">
    <source>
        <dbReference type="SAM" id="Phobius"/>
    </source>
</evidence>
<keyword evidence="1" id="KW-1133">Transmembrane helix</keyword>
<dbReference type="OrthoDB" id="2628935at2"/>
<dbReference type="InterPro" id="IPR048147">
    <property type="entry name" value="CBO0543-like"/>
</dbReference>
<sequence length="166" mass="19650">MHIFVAILFMLASWRWADWTRFHQFHATMVYIAAMNLLYFFFTSDYHLWTFHSNISIPGHVLDLLHTFIVLPCTAMIFLSNFPDAFFRNIIYTAKWALIFLLCEWGGYSLDLIEYHNGWSLGWSALFLLVMFPMLRMHYNRPFIAYGLSIGIIAVLLTLFNVPWVH</sequence>
<dbReference type="Proteomes" id="UP000050331">
    <property type="component" value="Chromosome"/>
</dbReference>
<reference evidence="2 3" key="1">
    <citation type="submission" date="2016-01" db="EMBL/GenBank/DDBJ databases">
        <title>Complete genome sequence of strain Lentibacillus amyloliquefaciens LAM0015T isolated from saline sediment.</title>
        <authorList>
            <person name="Wang J.-L."/>
            <person name="He M.-X."/>
        </authorList>
    </citation>
    <scope>NUCLEOTIDE SEQUENCE [LARGE SCALE GENOMIC DNA]</scope>
    <source>
        <strain evidence="2 3">LAM0015</strain>
    </source>
</reference>